<dbReference type="EMBL" id="LK023341">
    <property type="protein sequence ID" value="CDS10802.1"/>
    <property type="molecule type" value="Genomic_DNA"/>
</dbReference>
<dbReference type="InterPro" id="IPR050341">
    <property type="entry name" value="PP1_catalytic_subunit"/>
</dbReference>
<evidence type="ECO:0000256" key="8">
    <source>
        <dbReference type="SAM" id="MobiDB-lite"/>
    </source>
</evidence>
<accession>A0A077WVM7</accession>
<keyword evidence="4" id="KW-0904">Protein phosphatase</keyword>
<dbReference type="InterPro" id="IPR031675">
    <property type="entry name" value="STPPase_N"/>
</dbReference>
<keyword evidence="3 7" id="KW-0378">Hydrolase</keyword>
<sequence length="417" mass="46728">MGNISSKKRKERPSIIRSEIPENEYSNNTTTSLNSILVNANNTQPLPSNTAQANSSNAFSDVFADQQAPLQNSDSDPSQALDYNQLTVSSQNQLTTSSVRSIGSNLDIDECIKRLLEVGMEGKIHKSVCFRNSEIAAICKAAQEVFLSQPSMIELNPPVKILGDIHGQYHDLLRLFEMGGFPPESNYLFLGDYVDRGKQSLETILLLFCYKIKYPENFFILRGNHECANVTRVYGFYDECKRRTNMKIWKTFIDAFNALPIAGLVAGKIFCVHGGLSPSLNSLDDVRSIIRPTDVPEYGLLNDLLWSDPSDTTEDWEDSERGVSYCFGKRIVNEFLAKFDLDLVCRAHMVVQDGYEFFAEKALVTVFSAPNYCGEFDNFGAIMSVSEELLCSFELLTPTDHPTVKLSALRGKGRRPR</sequence>
<dbReference type="AlphaFoldDB" id="A0A077WVM7"/>
<comment type="similarity">
    <text evidence="6">Belongs to the PPP phosphatase family. PP-Z subfamily.</text>
</comment>
<evidence type="ECO:0000259" key="9">
    <source>
        <dbReference type="PROSITE" id="PS00125"/>
    </source>
</evidence>
<dbReference type="InterPro" id="IPR006186">
    <property type="entry name" value="Ser/Thr-sp_prot-phosphatase"/>
</dbReference>
<dbReference type="PANTHER" id="PTHR11668">
    <property type="entry name" value="SERINE/THREONINE PROTEIN PHOSPHATASE"/>
    <property type="match status" value="1"/>
</dbReference>
<protein>
    <recommendedName>
        <fullName evidence="7">Serine/threonine-protein phosphatase</fullName>
        <ecNumber evidence="7">3.1.3.16</ecNumber>
    </recommendedName>
</protein>
<dbReference type="SMART" id="SM00156">
    <property type="entry name" value="PP2Ac"/>
    <property type="match status" value="1"/>
</dbReference>
<comment type="catalytic activity">
    <reaction evidence="7">
        <text>O-phospho-L-threonyl-[protein] + H2O = L-threonyl-[protein] + phosphate</text>
        <dbReference type="Rhea" id="RHEA:47004"/>
        <dbReference type="Rhea" id="RHEA-COMP:11060"/>
        <dbReference type="Rhea" id="RHEA-COMP:11605"/>
        <dbReference type="ChEBI" id="CHEBI:15377"/>
        <dbReference type="ChEBI" id="CHEBI:30013"/>
        <dbReference type="ChEBI" id="CHEBI:43474"/>
        <dbReference type="ChEBI" id="CHEBI:61977"/>
        <dbReference type="EC" id="3.1.3.16"/>
    </reaction>
</comment>
<dbReference type="Pfam" id="PF16891">
    <property type="entry name" value="STPPase_N"/>
    <property type="match status" value="1"/>
</dbReference>
<dbReference type="GO" id="GO:0004722">
    <property type="term" value="F:protein serine/threonine phosphatase activity"/>
    <property type="evidence" value="ECO:0007669"/>
    <property type="project" value="UniProtKB-EC"/>
</dbReference>
<gene>
    <name evidence="10" type="ORF">LRAMOSA11288</name>
</gene>
<keyword evidence="2" id="KW-0479">Metal-binding</keyword>
<dbReference type="PANTHER" id="PTHR11668:SF484">
    <property type="entry name" value="SERINE_THREONINE-PROTEIN PHOSPHATASE PP-Z1-RELATED"/>
    <property type="match status" value="1"/>
</dbReference>
<evidence type="ECO:0000256" key="7">
    <source>
        <dbReference type="RuleBase" id="RU004273"/>
    </source>
</evidence>
<dbReference type="OrthoDB" id="1930084at2759"/>
<dbReference type="PROSITE" id="PS00125">
    <property type="entry name" value="SER_THR_PHOSPHATASE"/>
    <property type="match status" value="1"/>
</dbReference>
<evidence type="ECO:0000256" key="1">
    <source>
        <dbReference type="ARBA" id="ARBA00001936"/>
    </source>
</evidence>
<dbReference type="GO" id="GO:0005634">
    <property type="term" value="C:nucleus"/>
    <property type="evidence" value="ECO:0007669"/>
    <property type="project" value="TreeGrafter"/>
</dbReference>
<feature type="domain" description="Serine/threonine specific protein phosphatases" evidence="9">
    <location>
        <begin position="221"/>
        <end position="226"/>
    </location>
</feature>
<evidence type="ECO:0000256" key="5">
    <source>
        <dbReference type="ARBA" id="ARBA00023211"/>
    </source>
</evidence>
<evidence type="ECO:0000256" key="6">
    <source>
        <dbReference type="ARBA" id="ARBA00029458"/>
    </source>
</evidence>
<dbReference type="InterPro" id="IPR029052">
    <property type="entry name" value="Metallo-depent_PP-like"/>
</dbReference>
<evidence type="ECO:0000256" key="4">
    <source>
        <dbReference type="ARBA" id="ARBA00022912"/>
    </source>
</evidence>
<feature type="region of interest" description="Disordered" evidence="8">
    <location>
        <begin position="1"/>
        <end position="29"/>
    </location>
</feature>
<organism evidence="10">
    <name type="scientific">Lichtheimia ramosa</name>
    <dbReference type="NCBI Taxonomy" id="688394"/>
    <lineage>
        <taxon>Eukaryota</taxon>
        <taxon>Fungi</taxon>
        <taxon>Fungi incertae sedis</taxon>
        <taxon>Mucoromycota</taxon>
        <taxon>Mucoromycotina</taxon>
        <taxon>Mucoromycetes</taxon>
        <taxon>Mucorales</taxon>
        <taxon>Lichtheimiaceae</taxon>
        <taxon>Lichtheimia</taxon>
    </lineage>
</organism>
<dbReference type="GO" id="GO:0005737">
    <property type="term" value="C:cytoplasm"/>
    <property type="evidence" value="ECO:0007669"/>
    <property type="project" value="TreeGrafter"/>
</dbReference>
<dbReference type="PIRSF" id="PIRSF000909">
    <property type="entry name" value="PPPtase_PPZ"/>
    <property type="match status" value="1"/>
</dbReference>
<evidence type="ECO:0000313" key="10">
    <source>
        <dbReference type="EMBL" id="CDS10802.1"/>
    </source>
</evidence>
<proteinExistence type="inferred from homology"/>
<dbReference type="InterPro" id="IPR004843">
    <property type="entry name" value="Calcineurin-like_PHP"/>
</dbReference>
<dbReference type="Gene3D" id="3.60.21.10">
    <property type="match status" value="1"/>
</dbReference>
<dbReference type="PRINTS" id="PR00114">
    <property type="entry name" value="STPHPHTASE"/>
</dbReference>
<dbReference type="FunFam" id="3.60.21.10:FF:000006">
    <property type="entry name" value="Serine/threonine-protein phosphatase"/>
    <property type="match status" value="1"/>
</dbReference>
<dbReference type="InterPro" id="IPR011159">
    <property type="entry name" value="PPPtase_PPZ/Ppq1"/>
</dbReference>
<keyword evidence="5" id="KW-0464">Manganese</keyword>
<dbReference type="EC" id="3.1.3.16" evidence="7"/>
<feature type="compositionally biased region" description="Basic residues" evidence="8">
    <location>
        <begin position="1"/>
        <end position="11"/>
    </location>
</feature>
<name>A0A077WVM7_9FUNG</name>
<dbReference type="SUPFAM" id="SSF56300">
    <property type="entry name" value="Metallo-dependent phosphatases"/>
    <property type="match status" value="1"/>
</dbReference>
<evidence type="ECO:0000256" key="2">
    <source>
        <dbReference type="ARBA" id="ARBA00022723"/>
    </source>
</evidence>
<comment type="cofactor">
    <cofactor evidence="1">
        <name>Mn(2+)</name>
        <dbReference type="ChEBI" id="CHEBI:29035"/>
    </cofactor>
</comment>
<evidence type="ECO:0000256" key="3">
    <source>
        <dbReference type="ARBA" id="ARBA00022801"/>
    </source>
</evidence>
<dbReference type="GO" id="GO:0046872">
    <property type="term" value="F:metal ion binding"/>
    <property type="evidence" value="ECO:0007669"/>
    <property type="project" value="UniProtKB-KW"/>
</dbReference>
<reference evidence="10" key="1">
    <citation type="journal article" date="2014" name="Genome Announc.">
        <title>De novo whole-genome sequence and genome annotation of Lichtheimia ramosa.</title>
        <authorList>
            <person name="Linde J."/>
            <person name="Schwartze V."/>
            <person name="Binder U."/>
            <person name="Lass-Florl C."/>
            <person name="Voigt K."/>
            <person name="Horn F."/>
        </authorList>
    </citation>
    <scope>NUCLEOTIDE SEQUENCE</scope>
    <source>
        <strain evidence="10">JMRC FSU:6197</strain>
    </source>
</reference>
<dbReference type="Pfam" id="PF00149">
    <property type="entry name" value="Metallophos"/>
    <property type="match status" value="1"/>
</dbReference>